<dbReference type="SMART" id="SM00552">
    <property type="entry name" value="ADEAMc"/>
    <property type="match status" value="1"/>
</dbReference>
<dbReference type="Pfam" id="PF00035">
    <property type="entry name" value="dsrm"/>
    <property type="match status" value="2"/>
</dbReference>
<proteinExistence type="predicted"/>
<comment type="caution">
    <text evidence="5">The sequence shown here is derived from an EMBL/GenBank/DDBJ whole genome shotgun (WGS) entry which is preliminary data.</text>
</comment>
<gene>
    <name evidence="5" type="ORF">P5673_011641</name>
</gene>
<dbReference type="GO" id="GO:0008251">
    <property type="term" value="F:tRNA-specific adenosine deaminase activity"/>
    <property type="evidence" value="ECO:0007669"/>
    <property type="project" value="TreeGrafter"/>
</dbReference>
<dbReference type="AlphaFoldDB" id="A0AAD9V8K9"/>
<dbReference type="Proteomes" id="UP001249851">
    <property type="component" value="Unassembled WGS sequence"/>
</dbReference>
<feature type="region of interest" description="Disordered" evidence="2">
    <location>
        <begin position="1"/>
        <end position="88"/>
    </location>
</feature>
<dbReference type="GO" id="GO:0006382">
    <property type="term" value="P:adenosine to inosine editing"/>
    <property type="evidence" value="ECO:0007669"/>
    <property type="project" value="TreeGrafter"/>
</dbReference>
<evidence type="ECO:0000259" key="3">
    <source>
        <dbReference type="PROSITE" id="PS50137"/>
    </source>
</evidence>
<dbReference type="SUPFAM" id="SSF54768">
    <property type="entry name" value="dsRNA-binding domain-like"/>
    <property type="match status" value="2"/>
</dbReference>
<dbReference type="CDD" id="cd19865">
    <property type="entry name" value="DSRM_STRBP_RED-like_rpt1"/>
    <property type="match status" value="1"/>
</dbReference>
<feature type="region of interest" description="Disordered" evidence="2">
    <location>
        <begin position="192"/>
        <end position="230"/>
    </location>
</feature>
<reference evidence="5" key="1">
    <citation type="journal article" date="2023" name="G3 (Bethesda)">
        <title>Whole genome assembly and annotation of the endangered Caribbean coral Acropora cervicornis.</title>
        <authorList>
            <person name="Selwyn J.D."/>
            <person name="Vollmer S.V."/>
        </authorList>
    </citation>
    <scope>NUCLEOTIDE SEQUENCE</scope>
    <source>
        <strain evidence="5">K2</strain>
    </source>
</reference>
<organism evidence="5 6">
    <name type="scientific">Acropora cervicornis</name>
    <name type="common">Staghorn coral</name>
    <dbReference type="NCBI Taxonomy" id="6130"/>
    <lineage>
        <taxon>Eukaryota</taxon>
        <taxon>Metazoa</taxon>
        <taxon>Cnidaria</taxon>
        <taxon>Anthozoa</taxon>
        <taxon>Hexacorallia</taxon>
        <taxon>Scleractinia</taxon>
        <taxon>Astrocoeniina</taxon>
        <taxon>Acroporidae</taxon>
        <taxon>Acropora</taxon>
    </lineage>
</organism>
<evidence type="ECO:0000256" key="1">
    <source>
        <dbReference type="PROSITE-ProRule" id="PRU00266"/>
    </source>
</evidence>
<dbReference type="GO" id="GO:0003725">
    <property type="term" value="F:double-stranded RNA binding"/>
    <property type="evidence" value="ECO:0007669"/>
    <property type="project" value="TreeGrafter"/>
</dbReference>
<dbReference type="Gene3D" id="3.30.160.20">
    <property type="match status" value="2"/>
</dbReference>
<accession>A0AAD9V8K9</accession>
<keyword evidence="6" id="KW-1185">Reference proteome</keyword>
<dbReference type="PROSITE" id="PS50141">
    <property type="entry name" value="A_DEAMIN_EDITASE"/>
    <property type="match status" value="1"/>
</dbReference>
<feature type="domain" description="DRBM" evidence="3">
    <location>
        <begin position="91"/>
        <end position="157"/>
    </location>
</feature>
<dbReference type="SMART" id="SM00358">
    <property type="entry name" value="DSRM"/>
    <property type="match status" value="2"/>
</dbReference>
<evidence type="ECO:0000313" key="5">
    <source>
        <dbReference type="EMBL" id="KAK2564932.1"/>
    </source>
</evidence>
<reference evidence="5" key="2">
    <citation type="journal article" date="2023" name="Science">
        <title>Genomic signatures of disease resistance in endangered staghorn corals.</title>
        <authorList>
            <person name="Vollmer S.V."/>
            <person name="Selwyn J.D."/>
            <person name="Despard B.A."/>
            <person name="Roesel C.L."/>
        </authorList>
    </citation>
    <scope>NUCLEOTIDE SEQUENCE</scope>
    <source>
        <strain evidence="5">K2</strain>
    </source>
</reference>
<dbReference type="InterPro" id="IPR014720">
    <property type="entry name" value="dsRBD_dom"/>
</dbReference>
<dbReference type="InterPro" id="IPR002466">
    <property type="entry name" value="A_deamin"/>
</dbReference>
<feature type="domain" description="DRBM" evidence="3">
    <location>
        <begin position="249"/>
        <end position="299"/>
    </location>
</feature>
<evidence type="ECO:0000313" key="6">
    <source>
        <dbReference type="Proteomes" id="UP001249851"/>
    </source>
</evidence>
<sequence length="708" mass="77886">MAEACDGSTAPGIEADPENVAIPGLGDLPVSNQESLKRENPSEEENAEARATNDVDVSMKEEADSGTPPPKKKRRPNRGRSGTLGFDAQRANKNSLMLLNEIRPGLNYEVISQEGPLHSPTFVVSVVVDGHSFEGKGSSKQKAKHNAAENAFRSFISQMRTPAKRLFSGSQAEFKEGLDTDFTSDNTGTLLNTFGNVEKPPPGRKIESPESMASESTLPSHKNHSNAQVSTDAGKHPVMLLNEFHPGVQYEFLGECGDKNEKQFRFKVTIEEQEFVGVGSSKKKGKANAASRALFALHSIRTFYSFSGQSEARSKPMYLGPPPSAQLDQQAADLIADAVLAKFHNLQAASGDDSLRRKVLASVVMTSHGDSDQKFEVISLGTGTKFICGEYMSDQGLAVNDCHGEIIARRSFLRFLFSQLELCAEGYEEDSIFEKKDSGLYGVRDYVEFHLYINTSPCGDARIFSPHEPVMGVADKHPGRRTRGLLRVKLENGEGTIPAINGGTIIQTWDGVLQGERLRTMSCSDKLCRWNVTGIQGSLLSHFVEPIYLQSIVLGSLYHYEHMSRALYQRLGDLEGLPTLFKQNRPLMNGTSTPEPRATIKSPGISVNWSEGDDGFEVVNATQGVIQGDVPAPSRLCKQSLFKRFICLWKKLKPTESVPLSYHEAKNSVTDYQRAKHIAMQGFSAQGLGTWIQKPCEQDMFELPDQDN</sequence>
<evidence type="ECO:0000256" key="2">
    <source>
        <dbReference type="SAM" id="MobiDB-lite"/>
    </source>
</evidence>
<dbReference type="GO" id="GO:0005737">
    <property type="term" value="C:cytoplasm"/>
    <property type="evidence" value="ECO:0007669"/>
    <property type="project" value="TreeGrafter"/>
</dbReference>
<dbReference type="GO" id="GO:0003726">
    <property type="term" value="F:double-stranded RNA adenosine deaminase activity"/>
    <property type="evidence" value="ECO:0007669"/>
    <property type="project" value="TreeGrafter"/>
</dbReference>
<feature type="domain" description="A to I editase" evidence="4">
    <location>
        <begin position="379"/>
        <end position="701"/>
    </location>
</feature>
<dbReference type="Pfam" id="PF02137">
    <property type="entry name" value="A_deamin"/>
    <property type="match status" value="1"/>
</dbReference>
<dbReference type="EMBL" id="JARQWQ010000021">
    <property type="protein sequence ID" value="KAK2564932.1"/>
    <property type="molecule type" value="Genomic_DNA"/>
</dbReference>
<protein>
    <submittedName>
        <fullName evidence="5">Double-stranded RNA-specific editase 1</fullName>
    </submittedName>
</protein>
<dbReference type="PANTHER" id="PTHR10910">
    <property type="entry name" value="EUKARYOTE SPECIFIC DSRNA BINDING PROTEIN"/>
    <property type="match status" value="1"/>
</dbReference>
<feature type="compositionally biased region" description="Basic and acidic residues" evidence="2">
    <location>
        <begin position="35"/>
        <end position="63"/>
    </location>
</feature>
<keyword evidence="1" id="KW-0694">RNA-binding</keyword>
<evidence type="ECO:0000259" key="4">
    <source>
        <dbReference type="PROSITE" id="PS50141"/>
    </source>
</evidence>
<name>A0AAD9V8K9_ACRCE</name>
<dbReference type="PANTHER" id="PTHR10910:SF62">
    <property type="entry name" value="AT07585P-RELATED"/>
    <property type="match status" value="1"/>
</dbReference>
<dbReference type="GO" id="GO:0005730">
    <property type="term" value="C:nucleolus"/>
    <property type="evidence" value="ECO:0007669"/>
    <property type="project" value="TreeGrafter"/>
</dbReference>
<feature type="compositionally biased region" description="Polar residues" evidence="2">
    <location>
        <begin position="211"/>
        <end position="230"/>
    </location>
</feature>
<dbReference type="GO" id="GO:0006396">
    <property type="term" value="P:RNA processing"/>
    <property type="evidence" value="ECO:0007669"/>
    <property type="project" value="InterPro"/>
</dbReference>
<dbReference type="PROSITE" id="PS50137">
    <property type="entry name" value="DS_RBD"/>
    <property type="match status" value="2"/>
</dbReference>